<dbReference type="Gene3D" id="1.20.5.550">
    <property type="entry name" value="Single Helix bin"/>
    <property type="match status" value="1"/>
</dbReference>
<keyword evidence="11" id="KW-1185">Reference proteome</keyword>
<comment type="function">
    <text evidence="5">Oxidizes proline to glutamate for use as a carbon and nitrogen source.</text>
</comment>
<feature type="domain" description="Aldehyde dehydrogenase" evidence="6">
    <location>
        <begin position="589"/>
        <end position="1026"/>
    </location>
</feature>
<comment type="catalytic activity">
    <reaction evidence="5">
        <text>L-proline + a quinone = (S)-1-pyrroline-5-carboxylate + a quinol + H(+)</text>
        <dbReference type="Rhea" id="RHEA:23784"/>
        <dbReference type="ChEBI" id="CHEBI:15378"/>
        <dbReference type="ChEBI" id="CHEBI:17388"/>
        <dbReference type="ChEBI" id="CHEBI:24646"/>
        <dbReference type="ChEBI" id="CHEBI:60039"/>
        <dbReference type="ChEBI" id="CHEBI:132124"/>
        <dbReference type="EC" id="1.5.5.2"/>
    </reaction>
</comment>
<proteinExistence type="inferred from homology"/>
<keyword evidence="5" id="KW-0678">Repressor</keyword>
<reference evidence="10 11" key="1">
    <citation type="submission" date="2023-11" db="EMBL/GenBank/DDBJ databases">
        <title>Draft genome of Azohydromonas lata strain H1 (DSM1123), a polyhydroxyalkanoate producer.</title>
        <authorList>
            <person name="Traversa D."/>
            <person name="D'Addabbo P."/>
            <person name="Pazzani C."/>
            <person name="Manzari C."/>
            <person name="Chiara M."/>
            <person name="Scrascia M."/>
        </authorList>
    </citation>
    <scope>NUCLEOTIDE SEQUENCE [LARGE SCALE GENOMIC DNA]</scope>
    <source>
        <strain evidence="10 11">H1</strain>
    </source>
</reference>
<organism evidence="10 11">
    <name type="scientific">Azohydromonas lata</name>
    <dbReference type="NCBI Taxonomy" id="45677"/>
    <lineage>
        <taxon>Bacteria</taxon>
        <taxon>Pseudomonadati</taxon>
        <taxon>Pseudomonadota</taxon>
        <taxon>Betaproteobacteria</taxon>
        <taxon>Burkholderiales</taxon>
        <taxon>Sphaerotilaceae</taxon>
        <taxon>Azohydromonas</taxon>
    </lineage>
</organism>
<name>A0ABU5IE70_9BURK</name>
<evidence type="ECO:0000313" key="11">
    <source>
        <dbReference type="Proteomes" id="UP001293718"/>
    </source>
</evidence>
<dbReference type="NCBIfam" id="TIGR01238">
    <property type="entry name" value="D1pyr5carbox3"/>
    <property type="match status" value="1"/>
</dbReference>
<keyword evidence="5" id="KW-0804">Transcription</keyword>
<dbReference type="EMBL" id="JAXOJX010000013">
    <property type="protein sequence ID" value="MDZ5456960.1"/>
    <property type="molecule type" value="Genomic_DNA"/>
</dbReference>
<dbReference type="PANTHER" id="PTHR42862:SF1">
    <property type="entry name" value="DELTA-1-PYRROLINE-5-CARBOXYLATE DEHYDROGENASE 2, ISOFORM A-RELATED"/>
    <property type="match status" value="1"/>
</dbReference>
<keyword evidence="2 5" id="KW-0560">Oxidoreductase</keyword>
<evidence type="ECO:0000256" key="2">
    <source>
        <dbReference type="ARBA" id="ARBA00023002"/>
    </source>
</evidence>
<dbReference type="InterPro" id="IPR029041">
    <property type="entry name" value="FAD-linked_oxidoreductase-like"/>
</dbReference>
<evidence type="ECO:0000259" key="9">
    <source>
        <dbReference type="Pfam" id="PF18327"/>
    </source>
</evidence>
<evidence type="ECO:0000256" key="5">
    <source>
        <dbReference type="PIRNR" id="PIRNR000197"/>
    </source>
</evidence>
<feature type="domain" description="Proline utilization A proline dehydrogenase N-terminal" evidence="9">
    <location>
        <begin position="17"/>
        <end position="63"/>
    </location>
</feature>
<accession>A0ABU5IE70</accession>
<comment type="cofactor">
    <cofactor evidence="5">
        <name>FAD</name>
        <dbReference type="ChEBI" id="CHEBI:57692"/>
    </cofactor>
</comment>
<evidence type="ECO:0000259" key="7">
    <source>
        <dbReference type="Pfam" id="PF01619"/>
    </source>
</evidence>
<dbReference type="Gene3D" id="3.20.20.220">
    <property type="match status" value="1"/>
</dbReference>
<protein>
    <recommendedName>
        <fullName evidence="5">Bifunctional protein PutA</fullName>
    </recommendedName>
    <domain>
        <recommendedName>
            <fullName evidence="5">Proline dehydrogenase</fullName>
            <ecNumber evidence="5">1.5.5.2</ecNumber>
        </recommendedName>
        <alternativeName>
            <fullName evidence="5">Proline oxidase</fullName>
        </alternativeName>
    </domain>
    <domain>
        <recommendedName>
            <fullName evidence="5">Delta-1-pyrroline-5-carboxylate dehydrogenase</fullName>
            <shortName evidence="5">P5C dehydrogenase</shortName>
            <ecNumber evidence="5">1.2.1.88</ecNumber>
        </recommendedName>
        <alternativeName>
            <fullName evidence="5">L-glutamate gamma-semialdehyde dehydrogenase</fullName>
        </alternativeName>
    </domain>
</protein>
<dbReference type="PROSITE" id="PS00070">
    <property type="entry name" value="ALDEHYDE_DEHYDR_CYS"/>
    <property type="match status" value="1"/>
</dbReference>
<evidence type="ECO:0000313" key="10">
    <source>
        <dbReference type="EMBL" id="MDZ5456960.1"/>
    </source>
</evidence>
<dbReference type="InterPro" id="IPR024082">
    <property type="entry name" value="PRODH_PutA_dom_II"/>
</dbReference>
<keyword evidence="5" id="KW-0274">FAD</keyword>
<feature type="domain" description="Proline dehydrogenase PutA" evidence="8">
    <location>
        <begin position="75"/>
        <end position="186"/>
    </location>
</feature>
<comment type="pathway">
    <text evidence="5">Amino-acid degradation; L-proline degradation into L-glutamate; L-glutamate from L-proline: step 1/2.</text>
</comment>
<evidence type="ECO:0000256" key="4">
    <source>
        <dbReference type="ARBA" id="ARBA00048142"/>
    </source>
</evidence>
<feature type="domain" description="Proline dehydrogenase" evidence="7">
    <location>
        <begin position="196"/>
        <end position="497"/>
    </location>
</feature>
<dbReference type="InterPro" id="IPR016161">
    <property type="entry name" value="Ald_DH/histidinol_DH"/>
</dbReference>
<dbReference type="EC" id="1.5.5.2" evidence="5"/>
<keyword evidence="5" id="KW-0642">Proline metabolism</keyword>
<dbReference type="SUPFAM" id="SSF53720">
    <property type="entry name" value="ALDH-like"/>
    <property type="match status" value="1"/>
</dbReference>
<comment type="similarity">
    <text evidence="5">In the C-terminal section; belongs to the aldehyde dehydrogenase family.</text>
</comment>
<evidence type="ECO:0000259" key="8">
    <source>
        <dbReference type="Pfam" id="PF14850"/>
    </source>
</evidence>
<evidence type="ECO:0000256" key="1">
    <source>
        <dbReference type="ARBA" id="ARBA00004786"/>
    </source>
</evidence>
<dbReference type="Proteomes" id="UP001293718">
    <property type="component" value="Unassembled WGS sequence"/>
</dbReference>
<keyword evidence="5" id="KW-0238">DNA-binding</keyword>
<dbReference type="InterPro" id="IPR016163">
    <property type="entry name" value="Ald_DH_C"/>
</dbReference>
<dbReference type="InterPro" id="IPR024090">
    <property type="entry name" value="PRODH_PutA_dom_I"/>
</dbReference>
<dbReference type="InterPro" id="IPR016160">
    <property type="entry name" value="Ald_DH_CS_CYS"/>
</dbReference>
<dbReference type="InterPro" id="IPR016162">
    <property type="entry name" value="Ald_DH_N"/>
</dbReference>
<keyword evidence="5" id="KW-0285">Flavoprotein</keyword>
<dbReference type="Pfam" id="PF14850">
    <property type="entry name" value="Pro_dh-DNA_bdg"/>
    <property type="match status" value="1"/>
</dbReference>
<gene>
    <name evidence="10" type="primary">putA</name>
    <name evidence="10" type="ORF">SM757_10310</name>
</gene>
<dbReference type="EC" id="1.2.1.88" evidence="5"/>
<comment type="catalytic activity">
    <reaction evidence="4 5">
        <text>L-glutamate 5-semialdehyde + NAD(+) + H2O = L-glutamate + NADH + 2 H(+)</text>
        <dbReference type="Rhea" id="RHEA:30235"/>
        <dbReference type="ChEBI" id="CHEBI:15377"/>
        <dbReference type="ChEBI" id="CHEBI:15378"/>
        <dbReference type="ChEBI" id="CHEBI:29985"/>
        <dbReference type="ChEBI" id="CHEBI:57540"/>
        <dbReference type="ChEBI" id="CHEBI:57945"/>
        <dbReference type="ChEBI" id="CHEBI:58066"/>
        <dbReference type="EC" id="1.2.1.88"/>
    </reaction>
</comment>
<dbReference type="InterPro" id="IPR002872">
    <property type="entry name" value="Proline_DH_dom"/>
</dbReference>
<dbReference type="RefSeq" id="WP_322465390.1">
    <property type="nucleotide sequence ID" value="NZ_JAXOJX010000013.1"/>
</dbReference>
<dbReference type="SUPFAM" id="SSF51730">
    <property type="entry name" value="FAD-linked oxidoreductase"/>
    <property type="match status" value="1"/>
</dbReference>
<dbReference type="Pfam" id="PF18327">
    <property type="entry name" value="PRODH"/>
    <property type="match status" value="1"/>
</dbReference>
<evidence type="ECO:0000259" key="6">
    <source>
        <dbReference type="Pfam" id="PF00171"/>
    </source>
</evidence>
<dbReference type="Gene3D" id="3.40.309.10">
    <property type="entry name" value="Aldehyde Dehydrogenase, Chain A, domain 2"/>
    <property type="match status" value="1"/>
</dbReference>
<dbReference type="InterPro" id="IPR015590">
    <property type="entry name" value="Aldehyde_DH_dom"/>
</dbReference>
<comment type="similarity">
    <text evidence="5">In the N-terminal section; belongs to the proline dehydrogenase family.</text>
</comment>
<dbReference type="NCBIfam" id="NF008772">
    <property type="entry name" value="PRK11809.1"/>
    <property type="match status" value="1"/>
</dbReference>
<dbReference type="InterPro" id="IPR050485">
    <property type="entry name" value="Proline_metab_enzyme"/>
</dbReference>
<evidence type="ECO:0000256" key="3">
    <source>
        <dbReference type="ARBA" id="ARBA00023027"/>
    </source>
</evidence>
<dbReference type="InterPro" id="IPR025703">
    <property type="entry name" value="Bifunct_PutA"/>
</dbReference>
<dbReference type="SUPFAM" id="SSF81935">
    <property type="entry name" value="N-terminal domain of bifunctional PutA protein"/>
    <property type="match status" value="1"/>
</dbReference>
<dbReference type="Gene3D" id="3.40.605.10">
    <property type="entry name" value="Aldehyde Dehydrogenase, Chain A, domain 1"/>
    <property type="match status" value="1"/>
</dbReference>
<comment type="pathway">
    <text evidence="1 5">Amino-acid degradation; L-proline degradation into L-glutamate; L-glutamate from L-proline: step 2/2.</text>
</comment>
<keyword evidence="3 5" id="KW-0520">NAD</keyword>
<dbReference type="Pfam" id="PF00171">
    <property type="entry name" value="Aldedh"/>
    <property type="match status" value="1"/>
</dbReference>
<keyword evidence="5" id="KW-0805">Transcription regulation</keyword>
<dbReference type="InterPro" id="IPR005933">
    <property type="entry name" value="PutA_C"/>
</dbReference>
<dbReference type="Pfam" id="PF01619">
    <property type="entry name" value="Pro_dh"/>
    <property type="match status" value="1"/>
</dbReference>
<dbReference type="InterPro" id="IPR041349">
    <property type="entry name" value="PRODH"/>
</dbReference>
<dbReference type="PANTHER" id="PTHR42862">
    <property type="entry name" value="DELTA-1-PYRROLINE-5-CARBOXYLATE DEHYDROGENASE 1, ISOFORM A-RELATED"/>
    <property type="match status" value="1"/>
</dbReference>
<dbReference type="InterPro" id="IPR024089">
    <property type="entry name" value="PRODH_PutA_dom_I/II"/>
</dbReference>
<sequence length="1239" mass="131790">MPVPPFSAFTPLLPQPPLRAAITAAWRLPEPQALPPLLEQASLPQAQAGAAEALAQRLARTLRERKADAGRAGLVQGLLQEFSLSSQEGVALMCLAEALLRIPDSATRDALIRDKVARGQWQAHLGRSPSMFVNAAAWGLMITGRLVATHSERGLSSALARLIGKGGEPLIRAGVDRALRLMGEQFVCGETIEDALAHARKREAQGFNFSYDMLGEAALTGEDAQRYLASYEAAIHAIGKASAGRGIVNGPGISIKLSALHPRYARAQQARVMEELYPVLRSLALLARRYDIGLNIDAEEADRLELSLDLLEKLCFEPELAGWNGIGFVVQAYQKRCPFVIDFIIDLARRSQHRLMVRLVKGAYWDSEIKRAQIDGADGFPVYTRKVYTDVAYIACARKLLEAPDAIYPQFATHNAHTLAAIHEIAGPARWQPGQYEFQCLHGMGEPLYEQVVGQPKDGGLGRPCRVYAPVGTHETLLAYLVRRLLENGANTSFVNRIADPAVDLATLVRDPVRTVRDMARKEGTVGLPHPSIPLPAQLYGDARANSRGLDLANEDQLAALTEALRASATESWNASPLLAGSPSPLPAQPVVNPARHDDLVGQVQEASAEDVETALREAAAFAPAWAATAPAERAAMLERAANRLEADMPRLMGLLVREAGKTCSNAIAEVREAVDFLRFYGAQARRELDNGKHVPLGPVVCISPWNFPLAIFIGQVAAALAAGNPVLCKPAEQTPLIAAEAVRVLLAAGVPRAALQLLPGQGESVGARLVGDARVQGVMFTGSTEVARILQRTLAQRLDARGNPVTLIAETGGQNAMVVDSSALAEQVVNDAVASAFDSAGQRCSALRVLCVQEEAADRIVEMLKGAMAELRLGSPDELAVDVGPVIDAEAQAGIQRHIDALRGRGRFVHQALRPVPANGSFIAPTLIELESLDELQREVFGPVLHVLRYRRAELDALLTQINGTGYALTMGLHTRIDETIARVVERSHAGNVYVNRNMVGAVVGVQPFGGEGLSGTGPKAGGPLYLLRLLAARPAHAPAVAFDALGRVETTAPARPALEALGDWAAAHNRTTLSELCEQFAGQTRAGAACVLAGPTGERNVYTLAPREGVLSVAGSDEDRLAQLAAVLAVGARAVWPASARALHLSLPEAVRASVEVVDEADAALLKVDFDAVLLHGGAAERQALSAGLAQRAGAIVSVTALQPGDTAIPLERLLVERALSVNTAAAGGNASLMTIG</sequence>
<comment type="caution">
    <text evidence="10">The sequence shown here is derived from an EMBL/GenBank/DDBJ whole genome shotgun (WGS) entry which is preliminary data.</text>
</comment>
<dbReference type="PIRSF" id="PIRSF000197">
    <property type="entry name" value="Bifunct_PutA"/>
    <property type="match status" value="1"/>
</dbReference>
<dbReference type="Gene3D" id="1.20.5.460">
    <property type="entry name" value="Single helix bin"/>
    <property type="match status" value="1"/>
</dbReference>
<dbReference type="NCBIfam" id="NF008869">
    <property type="entry name" value="PRK11904.1"/>
    <property type="match status" value="1"/>
</dbReference>